<gene>
    <name evidence="3" type="ORF">GCM10009830_21070</name>
</gene>
<evidence type="ECO:0000256" key="2">
    <source>
        <dbReference type="SAM" id="Phobius"/>
    </source>
</evidence>
<sequence length="343" mass="37036">MTESPRSTEIAAYLAAVERRLSDLPAVIRDDLMTDLDSHLAEVAADLPPGTTLVDLLGAPEAYARELRETAEVPKAPAGERLRSRFKELTAPVAARTRAAADRYAASTGHADAADLAGRLRPGWWAVRGVLVAALFVYWLSAAQYGVTGFQVLGSLPGLILLVAAVLVGMWASLRIGARSLEWGRDRRRWTAAAGLAIVALSAYQFAWFLGVPTVEYVETDYTGDAQVDDVYVYDEHGELLTGVYLLDEHGYPIQLGDPWACTNQLGEPYATADDRYGYQYPLCMVDGELPMDPTPSESPSGTPTDFPSESPTELATDPSTTPEEPATDSAAPTELPLETTTK</sequence>
<accession>A0ABP4SLX4</accession>
<dbReference type="RefSeq" id="WP_344485616.1">
    <property type="nucleotide sequence ID" value="NZ_BAAAQF010000006.1"/>
</dbReference>
<keyword evidence="2" id="KW-1133">Transmembrane helix</keyword>
<evidence type="ECO:0000256" key="1">
    <source>
        <dbReference type="SAM" id="MobiDB-lite"/>
    </source>
</evidence>
<feature type="compositionally biased region" description="Low complexity" evidence="1">
    <location>
        <begin position="295"/>
        <end position="305"/>
    </location>
</feature>
<feature type="transmembrane region" description="Helical" evidence="2">
    <location>
        <begin position="125"/>
        <end position="147"/>
    </location>
</feature>
<protein>
    <submittedName>
        <fullName evidence="3">Uncharacterized protein</fullName>
    </submittedName>
</protein>
<keyword evidence="2" id="KW-0812">Transmembrane</keyword>
<feature type="transmembrane region" description="Helical" evidence="2">
    <location>
        <begin position="159"/>
        <end position="178"/>
    </location>
</feature>
<keyword evidence="4" id="KW-1185">Reference proteome</keyword>
<organism evidence="3 4">
    <name type="scientific">Glycomyces endophyticus</name>
    <dbReference type="NCBI Taxonomy" id="480996"/>
    <lineage>
        <taxon>Bacteria</taxon>
        <taxon>Bacillati</taxon>
        <taxon>Actinomycetota</taxon>
        <taxon>Actinomycetes</taxon>
        <taxon>Glycomycetales</taxon>
        <taxon>Glycomycetaceae</taxon>
        <taxon>Glycomyces</taxon>
    </lineage>
</organism>
<feature type="region of interest" description="Disordered" evidence="1">
    <location>
        <begin position="289"/>
        <end position="343"/>
    </location>
</feature>
<evidence type="ECO:0000313" key="3">
    <source>
        <dbReference type="EMBL" id="GAA1674429.1"/>
    </source>
</evidence>
<feature type="compositionally biased region" description="Polar residues" evidence="1">
    <location>
        <begin position="306"/>
        <end position="323"/>
    </location>
</feature>
<keyword evidence="2" id="KW-0472">Membrane</keyword>
<reference evidence="4" key="1">
    <citation type="journal article" date="2019" name="Int. J. Syst. Evol. Microbiol.">
        <title>The Global Catalogue of Microorganisms (GCM) 10K type strain sequencing project: providing services to taxonomists for standard genome sequencing and annotation.</title>
        <authorList>
            <consortium name="The Broad Institute Genomics Platform"/>
            <consortium name="The Broad Institute Genome Sequencing Center for Infectious Disease"/>
            <person name="Wu L."/>
            <person name="Ma J."/>
        </authorList>
    </citation>
    <scope>NUCLEOTIDE SEQUENCE [LARGE SCALE GENOMIC DNA]</scope>
    <source>
        <strain evidence="4">JCM 16001</strain>
    </source>
</reference>
<dbReference type="Pfam" id="PF22564">
    <property type="entry name" value="HAAS"/>
    <property type="match status" value="1"/>
</dbReference>
<name>A0ABP4SLX4_9ACTN</name>
<proteinExistence type="predicted"/>
<dbReference type="EMBL" id="BAAAQF010000006">
    <property type="protein sequence ID" value="GAA1674429.1"/>
    <property type="molecule type" value="Genomic_DNA"/>
</dbReference>
<dbReference type="Proteomes" id="UP001499851">
    <property type="component" value="Unassembled WGS sequence"/>
</dbReference>
<feature type="transmembrane region" description="Helical" evidence="2">
    <location>
        <begin position="190"/>
        <end position="210"/>
    </location>
</feature>
<evidence type="ECO:0000313" key="4">
    <source>
        <dbReference type="Proteomes" id="UP001499851"/>
    </source>
</evidence>
<comment type="caution">
    <text evidence="3">The sequence shown here is derived from an EMBL/GenBank/DDBJ whole genome shotgun (WGS) entry which is preliminary data.</text>
</comment>